<dbReference type="PANTHER" id="PTHR47985">
    <property type="entry name" value="OS07G0668900 PROTEIN"/>
    <property type="match status" value="1"/>
</dbReference>
<comment type="subcellular location">
    <subcellularLocation>
        <location evidence="1">Cell membrane</location>
        <topology evidence="1">Lipid-anchor</topology>
    </subcellularLocation>
</comment>
<keyword evidence="7" id="KW-1185">Reference proteome</keyword>
<dbReference type="GO" id="GO:0004674">
    <property type="term" value="F:protein serine/threonine kinase activity"/>
    <property type="evidence" value="ECO:0007669"/>
    <property type="project" value="UniProtKB-KW"/>
</dbReference>
<dbReference type="InterPro" id="IPR000719">
    <property type="entry name" value="Prot_kinase_dom"/>
</dbReference>
<dbReference type="Pfam" id="PF07714">
    <property type="entry name" value="PK_Tyr_Ser-Thr"/>
    <property type="match status" value="1"/>
</dbReference>
<evidence type="ECO:0000259" key="5">
    <source>
        <dbReference type="PROSITE" id="PS50011"/>
    </source>
</evidence>
<dbReference type="InterPro" id="IPR001245">
    <property type="entry name" value="Ser-Thr/Tyr_kinase_cat_dom"/>
</dbReference>
<evidence type="ECO:0000256" key="3">
    <source>
        <dbReference type="ARBA" id="ARBA00023136"/>
    </source>
</evidence>
<dbReference type="GO" id="GO:0005524">
    <property type="term" value="F:ATP binding"/>
    <property type="evidence" value="ECO:0007669"/>
    <property type="project" value="InterPro"/>
</dbReference>
<organism evidence="6 7">
    <name type="scientific">Vigna angularis var. angularis</name>
    <dbReference type="NCBI Taxonomy" id="157739"/>
    <lineage>
        <taxon>Eukaryota</taxon>
        <taxon>Viridiplantae</taxon>
        <taxon>Streptophyta</taxon>
        <taxon>Embryophyta</taxon>
        <taxon>Tracheophyta</taxon>
        <taxon>Spermatophyta</taxon>
        <taxon>Magnoliopsida</taxon>
        <taxon>eudicotyledons</taxon>
        <taxon>Gunneridae</taxon>
        <taxon>Pentapetalae</taxon>
        <taxon>rosids</taxon>
        <taxon>fabids</taxon>
        <taxon>Fabales</taxon>
        <taxon>Fabaceae</taxon>
        <taxon>Papilionoideae</taxon>
        <taxon>50 kb inversion clade</taxon>
        <taxon>NPAAA clade</taxon>
        <taxon>indigoferoid/millettioid clade</taxon>
        <taxon>Phaseoleae</taxon>
        <taxon>Vigna</taxon>
    </lineage>
</organism>
<dbReference type="FunFam" id="1.10.510.10:FF:000095">
    <property type="entry name" value="protein STRUBBELIG-RECEPTOR FAMILY 8"/>
    <property type="match status" value="1"/>
</dbReference>
<evidence type="ECO:0000313" key="7">
    <source>
        <dbReference type="Proteomes" id="UP000291084"/>
    </source>
</evidence>
<reference evidence="6 7" key="1">
    <citation type="journal article" date="2015" name="Sci. Rep.">
        <title>The power of single molecule real-time sequencing technology in the de novo assembly of a eukaryotic genome.</title>
        <authorList>
            <person name="Sakai H."/>
            <person name="Naito K."/>
            <person name="Ogiso-Tanaka E."/>
            <person name="Takahashi Y."/>
            <person name="Iseki K."/>
            <person name="Muto C."/>
            <person name="Satou K."/>
            <person name="Teruya K."/>
            <person name="Shiroma A."/>
            <person name="Shimoji M."/>
            <person name="Hirano T."/>
            <person name="Itoh T."/>
            <person name="Kaga A."/>
            <person name="Tomooka N."/>
        </authorList>
    </citation>
    <scope>NUCLEOTIDE SEQUENCE [LARGE SCALE GENOMIC DNA]</scope>
    <source>
        <strain evidence="7">cv. Shumari</strain>
    </source>
</reference>
<dbReference type="PANTHER" id="PTHR47985:SF44">
    <property type="entry name" value="SERINE_THREONINE-PROTEIN KINASE PBS1"/>
    <property type="match status" value="1"/>
</dbReference>
<dbReference type="SUPFAM" id="SSF56112">
    <property type="entry name" value="Protein kinase-like (PK-like)"/>
    <property type="match status" value="1"/>
</dbReference>
<evidence type="ECO:0000313" key="6">
    <source>
        <dbReference type="EMBL" id="BAT98670.1"/>
    </source>
</evidence>
<dbReference type="AlphaFoldDB" id="A0A0S3T0G8"/>
<feature type="domain" description="Protein kinase" evidence="5">
    <location>
        <begin position="1"/>
        <end position="201"/>
    </location>
</feature>
<keyword evidence="2" id="KW-0418">Kinase</keyword>
<dbReference type="Proteomes" id="UP000291084">
    <property type="component" value="Chromosome 9"/>
</dbReference>
<accession>A0A0S3T0G8</accession>
<dbReference type="Gene3D" id="1.10.510.10">
    <property type="entry name" value="Transferase(Phosphotransferase) domain 1"/>
    <property type="match status" value="1"/>
</dbReference>
<protein>
    <recommendedName>
        <fullName evidence="5">Protein kinase domain-containing protein</fullName>
    </recommendedName>
</protein>
<evidence type="ECO:0000256" key="2">
    <source>
        <dbReference type="ARBA" id="ARBA00022527"/>
    </source>
</evidence>
<keyword evidence="4" id="KW-0449">Lipoprotein</keyword>
<dbReference type="GO" id="GO:0005886">
    <property type="term" value="C:plasma membrane"/>
    <property type="evidence" value="ECO:0007669"/>
    <property type="project" value="UniProtKB-SubCell"/>
</dbReference>
<dbReference type="OrthoDB" id="4062651at2759"/>
<evidence type="ECO:0000256" key="4">
    <source>
        <dbReference type="ARBA" id="ARBA00023288"/>
    </source>
</evidence>
<evidence type="ECO:0000256" key="1">
    <source>
        <dbReference type="ARBA" id="ARBA00004193"/>
    </source>
</evidence>
<proteinExistence type="predicted"/>
<dbReference type="PROSITE" id="PS50011">
    <property type="entry name" value="PROTEIN_KINASE_DOM"/>
    <property type="match status" value="1"/>
</dbReference>
<sequence length="213" mass="24121">MLIYDYFRNGSLHGYLHLSDDFSNPLTWNTRIRIALGTARAIEYLHDICSPPLLHKNIKTSNILLDNELNPRLSDHGLASFHQRTSQNLGTGYNAPECTKPSAFTHKSDVYSFGVVMLELLTGRMAFDSSRPKAEQCLVRWATPLLHDIDAVEKMVDPALRGLYPPKSLFRFADIIALSVQSEPEFRPPVSELVQALMRLVQSSSLTMREDFE</sequence>
<keyword evidence="2" id="KW-0723">Serine/threonine-protein kinase</keyword>
<dbReference type="InterPro" id="IPR011009">
    <property type="entry name" value="Kinase-like_dom_sf"/>
</dbReference>
<keyword evidence="3" id="KW-0472">Membrane</keyword>
<keyword evidence="2" id="KW-0808">Transferase</keyword>
<name>A0A0S3T0G8_PHAAN</name>
<dbReference type="EMBL" id="AP015042">
    <property type="protein sequence ID" value="BAT98670.1"/>
    <property type="molecule type" value="Genomic_DNA"/>
</dbReference>
<gene>
    <name evidence="6" type="primary">Vigan.09G234100</name>
    <name evidence="6" type="ORF">VIGAN_09234100</name>
</gene>